<proteinExistence type="predicted"/>
<gene>
    <name evidence="2" type="ORF">A1O1_07832</name>
</gene>
<comment type="caution">
    <text evidence="2">The sequence shown here is derived from an EMBL/GenBank/DDBJ whole genome shotgun (WGS) entry which is preliminary data.</text>
</comment>
<accession>W9XMK0</accession>
<reference evidence="2 3" key="1">
    <citation type="submission" date="2013-03" db="EMBL/GenBank/DDBJ databases">
        <title>The Genome Sequence of Capronia coronata CBS 617.96.</title>
        <authorList>
            <consortium name="The Broad Institute Genomics Platform"/>
            <person name="Cuomo C."/>
            <person name="de Hoog S."/>
            <person name="Gorbushina A."/>
            <person name="Walker B."/>
            <person name="Young S.K."/>
            <person name="Zeng Q."/>
            <person name="Gargeya S."/>
            <person name="Fitzgerald M."/>
            <person name="Haas B."/>
            <person name="Abouelleil A."/>
            <person name="Allen A.W."/>
            <person name="Alvarado L."/>
            <person name="Arachchi H.M."/>
            <person name="Berlin A.M."/>
            <person name="Chapman S.B."/>
            <person name="Gainer-Dewar J."/>
            <person name="Goldberg J."/>
            <person name="Griggs A."/>
            <person name="Gujja S."/>
            <person name="Hansen M."/>
            <person name="Howarth C."/>
            <person name="Imamovic A."/>
            <person name="Ireland A."/>
            <person name="Larimer J."/>
            <person name="McCowan C."/>
            <person name="Murphy C."/>
            <person name="Pearson M."/>
            <person name="Poon T.W."/>
            <person name="Priest M."/>
            <person name="Roberts A."/>
            <person name="Saif S."/>
            <person name="Shea T."/>
            <person name="Sisk P."/>
            <person name="Sykes S."/>
            <person name="Wortman J."/>
            <person name="Nusbaum C."/>
            <person name="Birren B."/>
        </authorList>
    </citation>
    <scope>NUCLEOTIDE SEQUENCE [LARGE SCALE GENOMIC DNA]</scope>
    <source>
        <strain evidence="2 3">CBS 617.96</strain>
    </source>
</reference>
<dbReference type="HOGENOM" id="CLU_549852_0_0_1"/>
<dbReference type="AlphaFoldDB" id="W9XMK0"/>
<evidence type="ECO:0000256" key="1">
    <source>
        <dbReference type="SAM" id="MobiDB-lite"/>
    </source>
</evidence>
<dbReference type="Proteomes" id="UP000019484">
    <property type="component" value="Unassembled WGS sequence"/>
</dbReference>
<dbReference type="RefSeq" id="XP_007726888.1">
    <property type="nucleotide sequence ID" value="XM_007728698.1"/>
</dbReference>
<evidence type="ECO:0000313" key="2">
    <source>
        <dbReference type="EMBL" id="EXJ81767.1"/>
    </source>
</evidence>
<keyword evidence="3" id="KW-1185">Reference proteome</keyword>
<feature type="compositionally biased region" description="Acidic residues" evidence="1">
    <location>
        <begin position="414"/>
        <end position="426"/>
    </location>
</feature>
<feature type="compositionally biased region" description="Acidic residues" evidence="1">
    <location>
        <begin position="502"/>
        <end position="518"/>
    </location>
</feature>
<evidence type="ECO:0000313" key="3">
    <source>
        <dbReference type="Proteomes" id="UP000019484"/>
    </source>
</evidence>
<feature type="compositionally biased region" description="Basic and acidic residues" evidence="1">
    <location>
        <begin position="470"/>
        <end position="501"/>
    </location>
</feature>
<name>W9XMK0_9EURO</name>
<dbReference type="OrthoDB" id="10613406at2759"/>
<feature type="compositionally biased region" description="Acidic residues" evidence="1">
    <location>
        <begin position="437"/>
        <end position="465"/>
    </location>
</feature>
<feature type="region of interest" description="Disordered" evidence="1">
    <location>
        <begin position="406"/>
        <end position="518"/>
    </location>
</feature>
<sequence>MPYDTELQIVANGLGEAIKCHICHKDFGKGDRPSWNQKLQHKRLSFSIQGYGSYDLRGQLLAVWKPTPGNVAMVTDTEITKMSTAVANSPLYSVHHSLGHSTLHKDLSLEVREMIWKEVLGSGQDIKLLTHRLCPHLDAIEICMIQNTWRDSREKTEVPLLQVSKQVQMEALGVLLMNNFITVVDVAPALGALMDLEPGCSQKRKNLPQEIGAAGMEVLMNTFQPFCHRIRGMRIATFFDTDCIDMPLLPKGQIGANGTYAKPCGGLRTEPQTSLMNPNMTGIFSNLRSLTIYIGCLGYNDDRKMPRLLVEEEFVYLFRRLKGFKLTHCEIEFDEWFGETYMQKMMRMLGRKSYRKIDRVCWRRAQGEVTSPALLRKLHRLAFDALTEDNTMEGHEIEYVPVKAKPKPKYYDSSSDDLTDDYDDWYSTDHYPSNSDTPEEEEREEEESEQEESEEICSCDKDDESGSAGEDGHEEVNAGEDAVEKPAAERAHEEAEAHVADEVEAPAVEDEGYTADQE</sequence>
<protein>
    <submittedName>
        <fullName evidence="2">Uncharacterized protein</fullName>
    </submittedName>
</protein>
<organism evidence="2 3">
    <name type="scientific">Capronia coronata CBS 617.96</name>
    <dbReference type="NCBI Taxonomy" id="1182541"/>
    <lineage>
        <taxon>Eukaryota</taxon>
        <taxon>Fungi</taxon>
        <taxon>Dikarya</taxon>
        <taxon>Ascomycota</taxon>
        <taxon>Pezizomycotina</taxon>
        <taxon>Eurotiomycetes</taxon>
        <taxon>Chaetothyriomycetidae</taxon>
        <taxon>Chaetothyriales</taxon>
        <taxon>Herpotrichiellaceae</taxon>
        <taxon>Capronia</taxon>
    </lineage>
</organism>
<dbReference type="GeneID" id="19162687"/>
<dbReference type="EMBL" id="AMWN01000007">
    <property type="protein sequence ID" value="EXJ81767.1"/>
    <property type="molecule type" value="Genomic_DNA"/>
</dbReference>